<evidence type="ECO:0000313" key="2">
    <source>
        <dbReference type="EMBL" id="CCK83787.1"/>
    </source>
</evidence>
<reference evidence="1 3" key="1">
    <citation type="submission" date="2012-08" db="EMBL/GenBank/DDBJ databases">
        <title>Draft Genome Sequences of Lactobacillus equicursoris CIP 110162T, isolated from thoroughbred racehorse feces and Lactobacillus sp. CRBIP 24.137 isolated from urine of human.</title>
        <authorList>
            <person name="Cousin S."/>
            <person name="Loux V."/>
            <person name="Ma L."/>
            <person name="Creno S."/>
            <person name="Clermont D."/>
            <person name="Bizet C."/>
            <person name="Bouchier C."/>
        </authorList>
    </citation>
    <scope>NUCLEOTIDE SEQUENCE [LARGE SCALE GENOMIC DNA]</scope>
    <source>
        <strain evidence="1 3">66c</strain>
    </source>
</reference>
<protein>
    <submittedName>
        <fullName evidence="1">Uncharacterized protein</fullName>
    </submittedName>
</protein>
<accession>K0NWB1</accession>
<evidence type="ECO:0000313" key="3">
    <source>
        <dbReference type="Proteomes" id="UP000009325"/>
    </source>
</evidence>
<dbReference type="EMBL" id="CALZ01000087">
    <property type="protein sequence ID" value="CCK83575.1"/>
    <property type="molecule type" value="Genomic_DNA"/>
</dbReference>
<dbReference type="EMBL" id="CALZ01000096">
    <property type="protein sequence ID" value="CCK83787.1"/>
    <property type="molecule type" value="Genomic_DNA"/>
</dbReference>
<name>K0NWB1_9LACO</name>
<proteinExistence type="predicted"/>
<gene>
    <name evidence="1" type="ORF">BN146_04820</name>
    <name evidence="2" type="ORF">BN146_05960</name>
</gene>
<evidence type="ECO:0000313" key="1">
    <source>
        <dbReference type="EMBL" id="CCK83575.1"/>
    </source>
</evidence>
<organism evidence="1 3">
    <name type="scientific">Lactobacillus equicursoris 66c</name>
    <dbReference type="NCBI Taxonomy" id="872326"/>
    <lineage>
        <taxon>Bacteria</taxon>
        <taxon>Bacillati</taxon>
        <taxon>Bacillota</taxon>
        <taxon>Bacilli</taxon>
        <taxon>Lactobacillales</taxon>
        <taxon>Lactobacillaceae</taxon>
        <taxon>Lactobacillus</taxon>
    </lineage>
</organism>
<dbReference type="Proteomes" id="UP000009325">
    <property type="component" value="Unassembled WGS sequence"/>
</dbReference>
<sequence>MISSIKTKYAAKTKSLTLTGKKGNFEVTAKTKDKKTSQKAKFTITKAGQSESINY</sequence>
<comment type="caution">
    <text evidence="1">The sequence shown here is derived from an EMBL/GenBank/DDBJ whole genome shotgun (WGS) entry which is preliminary data.</text>
</comment>
<dbReference type="RefSeq" id="WP_009558030.1">
    <property type="nucleotide sequence ID" value="NZ_CALZ01000087.1"/>
</dbReference>
<dbReference type="AlphaFoldDB" id="K0NWB1"/>